<dbReference type="Pfam" id="PF01740">
    <property type="entry name" value="STAS"/>
    <property type="match status" value="1"/>
</dbReference>
<dbReference type="FunFam" id="3.30.750.24:FF:000002">
    <property type="entry name" value="Sulfate transporter 31"/>
    <property type="match status" value="1"/>
</dbReference>
<feature type="domain" description="STAS" evidence="9">
    <location>
        <begin position="53"/>
        <end position="138"/>
    </location>
</feature>
<accession>A0A8S9HGC6</accession>
<dbReference type="InterPro" id="IPR001902">
    <property type="entry name" value="SLC26A/SulP_fam"/>
</dbReference>
<sequence>MGAFLGVIFASVEIGLLISVGISFAKILLQVTRPRTAILGKIPRTSVYRNIHQYPEATMVPGVMIIRVDSAIYFSNSNYVRERIQRWLIDEEEKVKAVSLPNIQFLIIEMSPVTDIDTSGIHALEDLYKSLRKRDIQVHTIKPYTTRKQRHTEGKNRRYVVGITLRYSDDIPTKQVLENNSSEILFSSEIPRNFPTEFRRNKFPRKLRGPPVRRKAPRNIPRENFLGIYLGGFDEMFLRIFIGNFRGNEPSENSEEQVPRYIPRNVSLGIFRGFISSEFEPSENSEEQVPRYIPRNESLGQLVIDKLHVSNFADMLGYDKIFLTVAEAVNSCCPKHSDEV</sequence>
<keyword evidence="3 8" id="KW-0812">Transmembrane</keyword>
<evidence type="ECO:0000259" key="9">
    <source>
        <dbReference type="PROSITE" id="PS50801"/>
    </source>
</evidence>
<organism evidence="10 11">
    <name type="scientific">Brassica cretica</name>
    <name type="common">Mustard</name>
    <dbReference type="NCBI Taxonomy" id="69181"/>
    <lineage>
        <taxon>Eukaryota</taxon>
        <taxon>Viridiplantae</taxon>
        <taxon>Streptophyta</taxon>
        <taxon>Embryophyta</taxon>
        <taxon>Tracheophyta</taxon>
        <taxon>Spermatophyta</taxon>
        <taxon>Magnoliopsida</taxon>
        <taxon>eudicotyledons</taxon>
        <taxon>Gunneridae</taxon>
        <taxon>Pentapetalae</taxon>
        <taxon>rosids</taxon>
        <taxon>malvids</taxon>
        <taxon>Brassicales</taxon>
        <taxon>Brassicaceae</taxon>
        <taxon>Brassiceae</taxon>
        <taxon>Brassica</taxon>
    </lineage>
</organism>
<evidence type="ECO:0000256" key="5">
    <source>
        <dbReference type="ARBA" id="ARBA00022989"/>
    </source>
</evidence>
<name>A0A8S9HGC6_BRACR</name>
<reference evidence="10" key="1">
    <citation type="submission" date="2019-12" db="EMBL/GenBank/DDBJ databases">
        <title>Genome sequencing and annotation of Brassica cretica.</title>
        <authorList>
            <person name="Studholme D.J."/>
            <person name="Sarris P.F."/>
        </authorList>
    </citation>
    <scope>NUCLEOTIDE SEQUENCE</scope>
    <source>
        <strain evidence="10">PFS-001/15</strain>
        <tissue evidence="10">Leaf</tissue>
    </source>
</reference>
<dbReference type="AlphaFoldDB" id="A0A8S9HGC6"/>
<dbReference type="InterPro" id="IPR036513">
    <property type="entry name" value="STAS_dom_sf"/>
</dbReference>
<evidence type="ECO:0000256" key="7">
    <source>
        <dbReference type="ARBA" id="ARBA00023136"/>
    </source>
</evidence>
<gene>
    <name evidence="10" type="ORF">F2Q68_00013895</name>
</gene>
<proteinExistence type="predicted"/>
<dbReference type="PROSITE" id="PS50801">
    <property type="entry name" value="STAS"/>
    <property type="match status" value="1"/>
</dbReference>
<dbReference type="InterPro" id="IPR002645">
    <property type="entry name" value="STAS_dom"/>
</dbReference>
<protein>
    <recommendedName>
        <fullName evidence="9">STAS domain-containing protein</fullName>
    </recommendedName>
</protein>
<keyword evidence="5 8" id="KW-1133">Transmembrane helix</keyword>
<dbReference type="GO" id="GO:0016020">
    <property type="term" value="C:membrane"/>
    <property type="evidence" value="ECO:0007669"/>
    <property type="project" value="UniProtKB-SubCell"/>
</dbReference>
<keyword evidence="2" id="KW-0813">Transport</keyword>
<comment type="subcellular location">
    <subcellularLocation>
        <location evidence="1">Membrane</location>
        <topology evidence="1">Multi-pass membrane protein</topology>
    </subcellularLocation>
</comment>
<keyword evidence="4" id="KW-0769">Symport</keyword>
<comment type="caution">
    <text evidence="10">The sequence shown here is derived from an EMBL/GenBank/DDBJ whole genome shotgun (WGS) entry which is preliminary data.</text>
</comment>
<dbReference type="Proteomes" id="UP000712281">
    <property type="component" value="Unassembled WGS sequence"/>
</dbReference>
<evidence type="ECO:0000313" key="10">
    <source>
        <dbReference type="EMBL" id="KAF2558261.1"/>
    </source>
</evidence>
<evidence type="ECO:0000313" key="11">
    <source>
        <dbReference type="Proteomes" id="UP000712281"/>
    </source>
</evidence>
<feature type="transmembrane region" description="Helical" evidence="8">
    <location>
        <begin position="6"/>
        <end position="29"/>
    </location>
</feature>
<dbReference type="GO" id="GO:0015293">
    <property type="term" value="F:symporter activity"/>
    <property type="evidence" value="ECO:0007669"/>
    <property type="project" value="UniProtKB-KW"/>
</dbReference>
<dbReference type="SUPFAM" id="SSF52091">
    <property type="entry name" value="SpoIIaa-like"/>
    <property type="match status" value="1"/>
</dbReference>
<dbReference type="PANTHER" id="PTHR11814">
    <property type="entry name" value="SULFATE TRANSPORTER"/>
    <property type="match status" value="1"/>
</dbReference>
<evidence type="ECO:0000256" key="6">
    <source>
        <dbReference type="ARBA" id="ARBA00023032"/>
    </source>
</evidence>
<evidence type="ECO:0000256" key="3">
    <source>
        <dbReference type="ARBA" id="ARBA00022692"/>
    </source>
</evidence>
<evidence type="ECO:0000256" key="4">
    <source>
        <dbReference type="ARBA" id="ARBA00022847"/>
    </source>
</evidence>
<evidence type="ECO:0000256" key="2">
    <source>
        <dbReference type="ARBA" id="ARBA00022448"/>
    </source>
</evidence>
<dbReference type="EMBL" id="QGKW02001940">
    <property type="protein sequence ID" value="KAF2558261.1"/>
    <property type="molecule type" value="Genomic_DNA"/>
</dbReference>
<evidence type="ECO:0000256" key="8">
    <source>
        <dbReference type="SAM" id="Phobius"/>
    </source>
</evidence>
<evidence type="ECO:0000256" key="1">
    <source>
        <dbReference type="ARBA" id="ARBA00004141"/>
    </source>
</evidence>
<keyword evidence="7 8" id="KW-0472">Membrane</keyword>
<keyword evidence="6" id="KW-0764">Sulfate transport</keyword>
<dbReference type="Gene3D" id="3.30.750.24">
    <property type="entry name" value="STAS domain"/>
    <property type="match status" value="1"/>
</dbReference>
<dbReference type="CDD" id="cd07042">
    <property type="entry name" value="STAS_SulP_like_sulfate_transporter"/>
    <property type="match status" value="1"/>
</dbReference>